<dbReference type="GO" id="GO:0046872">
    <property type="term" value="F:metal ion binding"/>
    <property type="evidence" value="ECO:0007669"/>
    <property type="project" value="UniProtKB-KW"/>
</dbReference>
<dbReference type="Gene3D" id="1.10.760.10">
    <property type="entry name" value="Cytochrome c-like domain"/>
    <property type="match status" value="1"/>
</dbReference>
<name>A0A382T022_9ZZZZ</name>
<reference evidence="5" key="1">
    <citation type="submission" date="2018-05" db="EMBL/GenBank/DDBJ databases">
        <authorList>
            <person name="Lanie J.A."/>
            <person name="Ng W.-L."/>
            <person name="Kazmierczak K.M."/>
            <person name="Andrzejewski T.M."/>
            <person name="Davidsen T.M."/>
            <person name="Wayne K.J."/>
            <person name="Tettelin H."/>
            <person name="Glass J.I."/>
            <person name="Rusch D."/>
            <person name="Podicherti R."/>
            <person name="Tsui H.-C.T."/>
            <person name="Winkler M.E."/>
        </authorList>
    </citation>
    <scope>NUCLEOTIDE SEQUENCE</scope>
</reference>
<keyword evidence="1" id="KW-0349">Heme</keyword>
<dbReference type="GO" id="GO:0020037">
    <property type="term" value="F:heme binding"/>
    <property type="evidence" value="ECO:0007669"/>
    <property type="project" value="InterPro"/>
</dbReference>
<feature type="domain" description="Cytochrome c" evidence="4">
    <location>
        <begin position="24"/>
        <end position="58"/>
    </location>
</feature>
<dbReference type="InterPro" id="IPR036909">
    <property type="entry name" value="Cyt_c-like_dom_sf"/>
</dbReference>
<sequence length="58" mass="5696">MKKTIIILATVLLASFSSSIIAAGDAEAGQTKSATCMGCHGLAGNSAIATFPKLAGQG</sequence>
<dbReference type="AlphaFoldDB" id="A0A382T022"/>
<evidence type="ECO:0000256" key="2">
    <source>
        <dbReference type="ARBA" id="ARBA00022723"/>
    </source>
</evidence>
<dbReference type="EMBL" id="UINC01132790">
    <property type="protein sequence ID" value="SVD15323.1"/>
    <property type="molecule type" value="Genomic_DNA"/>
</dbReference>
<dbReference type="PROSITE" id="PS51007">
    <property type="entry name" value="CYTC"/>
    <property type="match status" value="1"/>
</dbReference>
<proteinExistence type="predicted"/>
<keyword evidence="2" id="KW-0479">Metal-binding</keyword>
<evidence type="ECO:0000256" key="1">
    <source>
        <dbReference type="ARBA" id="ARBA00022617"/>
    </source>
</evidence>
<accession>A0A382T022</accession>
<organism evidence="5">
    <name type="scientific">marine metagenome</name>
    <dbReference type="NCBI Taxonomy" id="408172"/>
    <lineage>
        <taxon>unclassified sequences</taxon>
        <taxon>metagenomes</taxon>
        <taxon>ecological metagenomes</taxon>
    </lineage>
</organism>
<gene>
    <name evidence="5" type="ORF">METZ01_LOCUS368177</name>
</gene>
<dbReference type="GO" id="GO:0009055">
    <property type="term" value="F:electron transfer activity"/>
    <property type="evidence" value="ECO:0007669"/>
    <property type="project" value="InterPro"/>
</dbReference>
<dbReference type="SUPFAM" id="SSF46626">
    <property type="entry name" value="Cytochrome c"/>
    <property type="match status" value="1"/>
</dbReference>
<evidence type="ECO:0000313" key="5">
    <source>
        <dbReference type="EMBL" id="SVD15323.1"/>
    </source>
</evidence>
<protein>
    <recommendedName>
        <fullName evidence="4">Cytochrome c domain-containing protein</fullName>
    </recommendedName>
</protein>
<keyword evidence="3" id="KW-0408">Iron</keyword>
<feature type="non-terminal residue" evidence="5">
    <location>
        <position position="58"/>
    </location>
</feature>
<evidence type="ECO:0000256" key="3">
    <source>
        <dbReference type="ARBA" id="ARBA00023004"/>
    </source>
</evidence>
<dbReference type="InterPro" id="IPR009056">
    <property type="entry name" value="Cyt_c-like_dom"/>
</dbReference>
<evidence type="ECO:0000259" key="4">
    <source>
        <dbReference type="PROSITE" id="PS51007"/>
    </source>
</evidence>